<dbReference type="Proteomes" id="UP000315908">
    <property type="component" value="Unassembled WGS sequence"/>
</dbReference>
<proteinExistence type="predicted"/>
<reference evidence="1 2" key="1">
    <citation type="journal article" date="2015" name="Stand. Genomic Sci.">
        <title>Genomic Encyclopedia of Bacterial and Archaeal Type Strains, Phase III: the genomes of soil and plant-associated and newly described type strains.</title>
        <authorList>
            <person name="Whitman W.B."/>
            <person name="Woyke T."/>
            <person name="Klenk H.P."/>
            <person name="Zhou Y."/>
            <person name="Lilburn T.G."/>
            <person name="Beck B.J."/>
            <person name="De Vos P."/>
            <person name="Vandamme P."/>
            <person name="Eisen J.A."/>
            <person name="Garrity G."/>
            <person name="Hugenholtz P."/>
            <person name="Kyrpides N.C."/>
        </authorList>
    </citation>
    <scope>NUCLEOTIDE SEQUENCE [LARGE SCALE GENOMIC DNA]</scope>
    <source>
        <strain evidence="1 2">CGMCC 1.6855</strain>
    </source>
</reference>
<dbReference type="OrthoDB" id="707251at2"/>
<sequence length="362" mass="42829">MIVSLQKLTTLIEALVYLDNKDIPNHLGEITEACNTNFALALQAHREIIQVNNARQAIQIYHTQLLRLHSLLYSFCNVRKIVSSAALFALEELLERIEQLFKKDIDPCTPLPEHYYLRLHEYVYEHMPYILDKLAQKSIPKAYLTEILSGMDSLFENGKIPYIQYRHQDYLTKMIESLCQLAEDKRQSKNWHYRFLILMVNFNFNHMGFFNRWKELYNSDPSFMDALLRFPKHFSCIPDFAYDSNRRSLLKLMRGYMEDEKISPSATMQDYPQQFIQSNFNGKELKLWMHIIVKANIMWSSEKKEVAEVFSRLVKTREGTLLSAHSLIRMDKSAEFHTALRIRKVLNTMLDELNRQFPELNK</sequence>
<evidence type="ECO:0000313" key="2">
    <source>
        <dbReference type="Proteomes" id="UP000315908"/>
    </source>
</evidence>
<dbReference type="AlphaFoldDB" id="A0A562MAG7"/>
<organism evidence="1 2">
    <name type="scientific">Sphingobacterium siyangense</name>
    <dbReference type="NCBI Taxonomy" id="459529"/>
    <lineage>
        <taxon>Bacteria</taxon>
        <taxon>Pseudomonadati</taxon>
        <taxon>Bacteroidota</taxon>
        <taxon>Sphingobacteriia</taxon>
        <taxon>Sphingobacteriales</taxon>
        <taxon>Sphingobacteriaceae</taxon>
        <taxon>Sphingobacterium</taxon>
    </lineage>
</organism>
<evidence type="ECO:0000313" key="1">
    <source>
        <dbReference type="EMBL" id="TWI16808.1"/>
    </source>
</evidence>
<name>A0A562MAG7_9SPHI</name>
<accession>A0A562MAG7</accession>
<comment type="caution">
    <text evidence="1">The sequence shown here is derived from an EMBL/GenBank/DDBJ whole genome shotgun (WGS) entry which is preliminary data.</text>
</comment>
<protein>
    <submittedName>
        <fullName evidence="1">Uncharacterized protein</fullName>
    </submittedName>
</protein>
<dbReference type="RefSeq" id="WP_070567065.1">
    <property type="nucleotide sequence ID" value="NZ_DAMALA010000001.1"/>
</dbReference>
<gene>
    <name evidence="1" type="ORF">IQ31_04156</name>
</gene>
<dbReference type="EMBL" id="VLKR01000026">
    <property type="protein sequence ID" value="TWI16808.1"/>
    <property type="molecule type" value="Genomic_DNA"/>
</dbReference>